<reference evidence="1 2" key="1">
    <citation type="submission" date="2023-07" db="EMBL/GenBank/DDBJ databases">
        <title>Sequencing the genomes of 1000 actinobacteria strains.</title>
        <authorList>
            <person name="Klenk H.-P."/>
        </authorList>
    </citation>
    <scope>NUCLEOTIDE SEQUENCE [LARGE SCALE GENOMIC DNA]</scope>
    <source>
        <strain evidence="1 2">DSM 44710</strain>
    </source>
</reference>
<accession>A0ABT9MTG4</accession>
<keyword evidence="2" id="KW-1185">Reference proteome</keyword>
<evidence type="ECO:0000313" key="1">
    <source>
        <dbReference type="EMBL" id="MDP9794725.1"/>
    </source>
</evidence>
<dbReference type="EMBL" id="JAUSRA010000001">
    <property type="protein sequence ID" value="MDP9794725.1"/>
    <property type="molecule type" value="Genomic_DNA"/>
</dbReference>
<protein>
    <submittedName>
        <fullName evidence="1">D-alanine-D-alanine ligase-like ATP-grasp enzyme</fullName>
    </submittedName>
</protein>
<dbReference type="Gene3D" id="3.30.470.20">
    <property type="entry name" value="ATP-grasp fold, B domain"/>
    <property type="match status" value="1"/>
</dbReference>
<name>A0ABT9MTG4_9ACTN</name>
<comment type="caution">
    <text evidence="1">The sequence shown here is derived from an EMBL/GenBank/DDBJ whole genome shotgun (WGS) entry which is preliminary data.</text>
</comment>
<proteinExistence type="predicted"/>
<evidence type="ECO:0000313" key="2">
    <source>
        <dbReference type="Proteomes" id="UP001240984"/>
    </source>
</evidence>
<sequence>MADRVRRFLAMRRLRFAALDFIVTPDGDHVFLEANPNGQWAWIEDETGLPIAAAVADALEGTQHG</sequence>
<organism evidence="1 2">
    <name type="scientific">Catenuloplanes nepalensis</name>
    <dbReference type="NCBI Taxonomy" id="587533"/>
    <lineage>
        <taxon>Bacteria</taxon>
        <taxon>Bacillati</taxon>
        <taxon>Actinomycetota</taxon>
        <taxon>Actinomycetes</taxon>
        <taxon>Micromonosporales</taxon>
        <taxon>Micromonosporaceae</taxon>
        <taxon>Catenuloplanes</taxon>
    </lineage>
</organism>
<gene>
    <name evidence="1" type="ORF">J2S43_003237</name>
</gene>
<dbReference type="Proteomes" id="UP001240984">
    <property type="component" value="Unassembled WGS sequence"/>
</dbReference>
<dbReference type="SUPFAM" id="SSF56059">
    <property type="entry name" value="Glutathione synthetase ATP-binding domain-like"/>
    <property type="match status" value="1"/>
</dbReference>